<evidence type="ECO:0000256" key="2">
    <source>
        <dbReference type="ARBA" id="ARBA00022737"/>
    </source>
</evidence>
<name>A0AA88RMA1_9ASTE</name>
<evidence type="ECO:0008006" key="6">
    <source>
        <dbReference type="Google" id="ProtNLM"/>
    </source>
</evidence>
<comment type="caution">
    <text evidence="4">The sequence shown here is derived from an EMBL/GenBank/DDBJ whole genome shotgun (WGS) entry which is preliminary data.</text>
</comment>
<feature type="repeat" description="PPR" evidence="3">
    <location>
        <begin position="187"/>
        <end position="221"/>
    </location>
</feature>
<gene>
    <name evidence="4" type="ORF">RJ640_010353</name>
</gene>
<dbReference type="PANTHER" id="PTHR47447:SF28">
    <property type="entry name" value="PENTACOTRIPEPTIDE-REPEAT REGION OF PRORP DOMAIN-CONTAINING PROTEIN"/>
    <property type="match status" value="1"/>
</dbReference>
<evidence type="ECO:0000313" key="4">
    <source>
        <dbReference type="EMBL" id="KAK2981836.1"/>
    </source>
</evidence>
<dbReference type="NCBIfam" id="TIGR00756">
    <property type="entry name" value="PPR"/>
    <property type="match status" value="6"/>
</dbReference>
<feature type="repeat" description="PPR" evidence="3">
    <location>
        <begin position="257"/>
        <end position="291"/>
    </location>
</feature>
<organism evidence="4 5">
    <name type="scientific">Escallonia rubra</name>
    <dbReference type="NCBI Taxonomy" id="112253"/>
    <lineage>
        <taxon>Eukaryota</taxon>
        <taxon>Viridiplantae</taxon>
        <taxon>Streptophyta</taxon>
        <taxon>Embryophyta</taxon>
        <taxon>Tracheophyta</taxon>
        <taxon>Spermatophyta</taxon>
        <taxon>Magnoliopsida</taxon>
        <taxon>eudicotyledons</taxon>
        <taxon>Gunneridae</taxon>
        <taxon>Pentapetalae</taxon>
        <taxon>asterids</taxon>
        <taxon>campanulids</taxon>
        <taxon>Escalloniales</taxon>
        <taxon>Escalloniaceae</taxon>
        <taxon>Escallonia</taxon>
    </lineage>
</organism>
<dbReference type="EMBL" id="JAVXUO010001488">
    <property type="protein sequence ID" value="KAK2981836.1"/>
    <property type="molecule type" value="Genomic_DNA"/>
</dbReference>
<evidence type="ECO:0000256" key="3">
    <source>
        <dbReference type="PROSITE-ProRule" id="PRU00708"/>
    </source>
</evidence>
<reference evidence="4" key="1">
    <citation type="submission" date="2022-12" db="EMBL/GenBank/DDBJ databases">
        <title>Draft genome assemblies for two species of Escallonia (Escalloniales).</title>
        <authorList>
            <person name="Chanderbali A."/>
            <person name="Dervinis C."/>
            <person name="Anghel I."/>
            <person name="Soltis D."/>
            <person name="Soltis P."/>
            <person name="Zapata F."/>
        </authorList>
    </citation>
    <scope>NUCLEOTIDE SEQUENCE</scope>
    <source>
        <strain evidence="4">UCBG92.1500</strain>
        <tissue evidence="4">Leaf</tissue>
    </source>
</reference>
<protein>
    <recommendedName>
        <fullName evidence="6">Pentatricopeptide repeat-containing protein</fullName>
    </recommendedName>
</protein>
<dbReference type="SUPFAM" id="SSF81901">
    <property type="entry name" value="HCP-like"/>
    <property type="match status" value="1"/>
</dbReference>
<accession>A0AA88RMA1</accession>
<feature type="repeat" description="PPR" evidence="3">
    <location>
        <begin position="327"/>
        <end position="361"/>
    </location>
</feature>
<keyword evidence="2" id="KW-0677">Repeat</keyword>
<evidence type="ECO:0000256" key="1">
    <source>
        <dbReference type="ARBA" id="ARBA00007626"/>
    </source>
</evidence>
<sequence length="514" mass="57945">MPSPDLAVHYTDMRCSFPSSSLLPSPLPHSSLQFISPNRPFFSTNRGKTRECKLLLFAALPNPSQSTPPNTLRVVKKNDKLRTRDVRHIVDRIRELPTTHTIKITDFVKSSDEIQTISHFNDLLMALVRASEIESALKLYSNLSSYFELVPDSLTYSILVKCYCKKDDPSEAYRVLVEMVENGFQPNVATFTDLMNSLCRKGRLQKAFEVIRVMGSVGCEPTINIYNCLLKGLCYVGRIEEAYEMLMKIKKSSKKPDIYTYTAVMDGFCKVGRSNEAVELLDEAEEMGLIPNVVSFNTLFNGYFKEGRPLDGIRLLNQMKERNCAPDCISYSTLLHGLLKWGEIRAALGIYREMVGSGFEVDERLMNTLLRGLCRRSRKEKELLQDVYEVFETMKNGAYVICPVANDLVIESLCIGKEVDKALVHLQETVRIGYSPRTITFTNVIGALSVEGNLKEAMSAFSLMYEGSRMPNRIPFDILINEFNLQGITSSACNVYGAALKIGVVPQQKPRDYA</sequence>
<proteinExistence type="inferred from homology"/>
<dbReference type="InterPro" id="IPR011990">
    <property type="entry name" value="TPR-like_helical_dom_sf"/>
</dbReference>
<dbReference type="Pfam" id="PF13812">
    <property type="entry name" value="PPR_3"/>
    <property type="match status" value="1"/>
</dbReference>
<dbReference type="PANTHER" id="PTHR47447">
    <property type="entry name" value="OS03G0856100 PROTEIN"/>
    <property type="match status" value="1"/>
</dbReference>
<dbReference type="AlphaFoldDB" id="A0AA88RMA1"/>
<evidence type="ECO:0000313" key="5">
    <source>
        <dbReference type="Proteomes" id="UP001187471"/>
    </source>
</evidence>
<feature type="repeat" description="PPR" evidence="3">
    <location>
        <begin position="152"/>
        <end position="186"/>
    </location>
</feature>
<feature type="repeat" description="PPR" evidence="3">
    <location>
        <begin position="222"/>
        <end position="256"/>
    </location>
</feature>
<dbReference type="PROSITE" id="PS51375">
    <property type="entry name" value="PPR"/>
    <property type="match status" value="6"/>
</dbReference>
<feature type="repeat" description="PPR" evidence="3">
    <location>
        <begin position="292"/>
        <end position="326"/>
    </location>
</feature>
<dbReference type="Gene3D" id="1.25.40.10">
    <property type="entry name" value="Tetratricopeptide repeat domain"/>
    <property type="match status" value="3"/>
</dbReference>
<dbReference type="InterPro" id="IPR002885">
    <property type="entry name" value="PPR_rpt"/>
</dbReference>
<dbReference type="Proteomes" id="UP001187471">
    <property type="component" value="Unassembled WGS sequence"/>
</dbReference>
<comment type="similarity">
    <text evidence="1">Belongs to the PPR family. P subfamily.</text>
</comment>
<dbReference type="Pfam" id="PF13041">
    <property type="entry name" value="PPR_2"/>
    <property type="match status" value="3"/>
</dbReference>
<keyword evidence="5" id="KW-1185">Reference proteome</keyword>